<dbReference type="PANTHER" id="PTHR46333:SF2">
    <property type="entry name" value="CYTOKINESIS PROTEIN 3"/>
    <property type="match status" value="1"/>
</dbReference>
<keyword evidence="3" id="KW-1185">Reference proteome</keyword>
<dbReference type="InterPro" id="IPR002931">
    <property type="entry name" value="Transglutaminase-like"/>
</dbReference>
<dbReference type="PANTHER" id="PTHR46333">
    <property type="entry name" value="CYTOKINESIS PROTEIN 3"/>
    <property type="match status" value="1"/>
</dbReference>
<evidence type="ECO:0000313" key="3">
    <source>
        <dbReference type="Proteomes" id="UP001597013"/>
    </source>
</evidence>
<dbReference type="RefSeq" id="WP_386131983.1">
    <property type="nucleotide sequence ID" value="NZ_JBHTJL010000016.1"/>
</dbReference>
<feature type="domain" description="Transglutaminase-like" evidence="1">
    <location>
        <begin position="113"/>
        <end position="179"/>
    </location>
</feature>
<dbReference type="InterPro" id="IPR052557">
    <property type="entry name" value="CAP/Cytokinesis_protein"/>
</dbReference>
<dbReference type="InterPro" id="IPR038765">
    <property type="entry name" value="Papain-like_cys_pep_sf"/>
</dbReference>
<gene>
    <name evidence="2" type="ORF">ACFQ1Q_12400</name>
</gene>
<evidence type="ECO:0000259" key="1">
    <source>
        <dbReference type="SMART" id="SM00460"/>
    </source>
</evidence>
<protein>
    <submittedName>
        <fullName evidence="2">Transglutaminase domain-containing protein</fullName>
    </submittedName>
</protein>
<dbReference type="SMART" id="SM00460">
    <property type="entry name" value="TGc"/>
    <property type="match status" value="1"/>
</dbReference>
<name>A0ABW3NAN2_9FLAO</name>
<dbReference type="EMBL" id="JBHTJL010000016">
    <property type="protein sequence ID" value="MFD1064049.1"/>
    <property type="molecule type" value="Genomic_DNA"/>
</dbReference>
<proteinExistence type="predicted"/>
<sequence length="339" mass="39420">MKKVLFLIFFGITFCEAQISDFETIDFNLADNIAKLHKGASLKDMGKLVYNLTHKLSTDIEKFRAIHTWVCQNITGDYSQHTRALNKRRRLKDNNKAFLIWNEKYKKRAFKKLIKRKRTMCTGYAYIIRELCFLAGIEAKIIDGYARTAESNIQSLDFANHSWNAIKLNNKWYLCDATWAAGYLDENAMFIEDYNEGYFLADPLLFSKNHIPIKRKWLLNNELIKSEFNAGPIIYGEAFTHNATPIFPENLKVEAQKGSALEFILKANDINTKKISLLHTFRKGERKLEIENITYKNGYLSFSHNFKHIGYYDVHIQIENDIVASYTIHVTKAYSQVLP</sequence>
<dbReference type="SUPFAM" id="SSF54001">
    <property type="entry name" value="Cysteine proteinases"/>
    <property type="match status" value="1"/>
</dbReference>
<dbReference type="Pfam" id="PF01841">
    <property type="entry name" value="Transglut_core"/>
    <property type="match status" value="1"/>
</dbReference>
<dbReference type="Proteomes" id="UP001597013">
    <property type="component" value="Unassembled WGS sequence"/>
</dbReference>
<organism evidence="2 3">
    <name type="scientific">Winogradskyella litorisediminis</name>
    <dbReference type="NCBI Taxonomy" id="1156618"/>
    <lineage>
        <taxon>Bacteria</taxon>
        <taxon>Pseudomonadati</taxon>
        <taxon>Bacteroidota</taxon>
        <taxon>Flavobacteriia</taxon>
        <taxon>Flavobacteriales</taxon>
        <taxon>Flavobacteriaceae</taxon>
        <taxon>Winogradskyella</taxon>
    </lineage>
</organism>
<reference evidence="3" key="1">
    <citation type="journal article" date="2019" name="Int. J. Syst. Evol. Microbiol.">
        <title>The Global Catalogue of Microorganisms (GCM) 10K type strain sequencing project: providing services to taxonomists for standard genome sequencing and annotation.</title>
        <authorList>
            <consortium name="The Broad Institute Genomics Platform"/>
            <consortium name="The Broad Institute Genome Sequencing Center for Infectious Disease"/>
            <person name="Wu L."/>
            <person name="Ma J."/>
        </authorList>
    </citation>
    <scope>NUCLEOTIDE SEQUENCE [LARGE SCALE GENOMIC DNA]</scope>
    <source>
        <strain evidence="3">CCUG 62215</strain>
    </source>
</reference>
<comment type="caution">
    <text evidence="2">The sequence shown here is derived from an EMBL/GenBank/DDBJ whole genome shotgun (WGS) entry which is preliminary data.</text>
</comment>
<evidence type="ECO:0000313" key="2">
    <source>
        <dbReference type="EMBL" id="MFD1064049.1"/>
    </source>
</evidence>
<dbReference type="Gene3D" id="3.10.620.30">
    <property type="match status" value="1"/>
</dbReference>
<accession>A0ABW3NAN2</accession>